<dbReference type="GO" id="GO:0005886">
    <property type="term" value="C:plasma membrane"/>
    <property type="evidence" value="ECO:0007669"/>
    <property type="project" value="TreeGrafter"/>
</dbReference>
<dbReference type="InterPro" id="IPR051851">
    <property type="entry name" value="EFR3_Homologs"/>
</dbReference>
<organism evidence="2 3">
    <name type="scientific">Clytia hemisphaerica</name>
    <dbReference type="NCBI Taxonomy" id="252671"/>
    <lineage>
        <taxon>Eukaryota</taxon>
        <taxon>Metazoa</taxon>
        <taxon>Cnidaria</taxon>
        <taxon>Hydrozoa</taxon>
        <taxon>Hydroidolina</taxon>
        <taxon>Leptothecata</taxon>
        <taxon>Obeliida</taxon>
        <taxon>Clytiidae</taxon>
        <taxon>Clytia</taxon>
    </lineage>
</organism>
<dbReference type="OrthoDB" id="19232at2759"/>
<keyword evidence="3" id="KW-1185">Reference proteome</keyword>
<dbReference type="AlphaFoldDB" id="A0A7M5UUY3"/>
<reference evidence="2" key="1">
    <citation type="submission" date="2021-01" db="UniProtKB">
        <authorList>
            <consortium name="EnsemblMetazoa"/>
        </authorList>
    </citation>
    <scope>IDENTIFICATION</scope>
</reference>
<dbReference type="InterPro" id="IPR049152">
    <property type="entry name" value="EFR3-like_ARM"/>
</dbReference>
<dbReference type="RefSeq" id="XP_066918640.1">
    <property type="nucleotide sequence ID" value="XM_067062539.1"/>
</dbReference>
<sequence>MATSSVCGCFGNLRTRYKRLVDNVFPSDPSQGLVKANMEKLTFYALQAPEKLDRIGDYMFMKINNHLYRKKLGFVYIAMEAMDRLLLACRSSSLNLFVESFLKIVSALLESHEIGLQICATNSFVKFANIDEDTPSYHRRYEFFISRFSQLCYGSNDDSDTEKSIRLSGLQGLQGVVRKTMNDDLQANIWEDVHMSKIVPALLFNIESNTEVLISKSSASMSQVESPDDQNEDPAHLADLCLRELVTRAGFNNIAAILYPLLTFMDSRSLWLKNEFPLHIFKIIMYSIQNQYSYRAIELLLSHLDKHKNSEAEMRASVVEMISASVSIATGGSIGPSILEVFNTLLKHLKISVDTMGIQTSKSLEGHSEGGVQKAIINAAGAFSSILADYQRVDVMLFIITKVPNLNNVTEKKNDNESRDSLEELLHVNLLKCLLQVAKSHHTKQFSSTFSQKLLDALLTGLQLNSPDVRFYIQKLLIVLLDRHSNADVLSNLSEHLTTGELNFTVEKCSRQDLLFIRKNSQYFLFNLYESCCIHSNKPRHYNLLTNIVCLLVLEFGQEDYLVELVAFVLGIQNLISSKDCKLTFKQRSCLHAFVLVFFLMVSDLITIPSLLQHCETIISARQNKARWFLPSVAFTDEEDLMINHDDIPLKEVSFDANEIVEALKNRGYDTKAIETPYEPKPAVRTTSTVSIPEHLPIAKADSMVSLGSSVYRMEAPVPKITYEDLKDVLRNEGKTEKDGVLSFETASFQQIVAHNEKLVQDMDNKLKRSLEVSYRATQTQRNPETDMDLFEIEFPSLLVY</sequence>
<dbReference type="EnsemblMetazoa" id="CLYHEMT004558.1">
    <property type="protein sequence ID" value="CLYHEMP004558.1"/>
    <property type="gene ID" value="CLYHEMG004558"/>
</dbReference>
<dbReference type="Pfam" id="PF21052">
    <property type="entry name" value="EFR3_ARM"/>
    <property type="match status" value="1"/>
</dbReference>
<evidence type="ECO:0000313" key="3">
    <source>
        <dbReference type="Proteomes" id="UP000594262"/>
    </source>
</evidence>
<dbReference type="Gene3D" id="1.25.10.10">
    <property type="entry name" value="Leucine-rich Repeat Variant"/>
    <property type="match status" value="1"/>
</dbReference>
<comment type="similarity">
    <text evidence="1">Belongs to the EFR3 family.</text>
</comment>
<dbReference type="GO" id="GO:0072659">
    <property type="term" value="P:protein localization to plasma membrane"/>
    <property type="evidence" value="ECO:0007669"/>
    <property type="project" value="TreeGrafter"/>
</dbReference>
<evidence type="ECO:0000313" key="2">
    <source>
        <dbReference type="EnsemblMetazoa" id="CLYHEMP004558.1"/>
    </source>
</evidence>
<dbReference type="InterPro" id="IPR011989">
    <property type="entry name" value="ARM-like"/>
</dbReference>
<protein>
    <submittedName>
        <fullName evidence="2">Uncharacterized protein</fullName>
    </submittedName>
</protein>
<evidence type="ECO:0000256" key="1">
    <source>
        <dbReference type="ARBA" id="ARBA00010216"/>
    </source>
</evidence>
<dbReference type="PANTHER" id="PTHR12444:SF8">
    <property type="entry name" value="PROTEIN EFR3 HOMOLOG CMP44E"/>
    <property type="match status" value="1"/>
</dbReference>
<dbReference type="GeneID" id="136805946"/>
<dbReference type="SUPFAM" id="SSF48371">
    <property type="entry name" value="ARM repeat"/>
    <property type="match status" value="1"/>
</dbReference>
<accession>A0A7M5UUY3</accession>
<dbReference type="Proteomes" id="UP000594262">
    <property type="component" value="Unplaced"/>
</dbReference>
<name>A0A7M5UUY3_9CNID</name>
<dbReference type="InterPro" id="IPR016024">
    <property type="entry name" value="ARM-type_fold"/>
</dbReference>
<dbReference type="PANTHER" id="PTHR12444">
    <property type="entry name" value="PROTEIN EFR3 HOMOLOG CMP44E"/>
    <property type="match status" value="1"/>
</dbReference>
<proteinExistence type="inferred from homology"/>